<organism evidence="4">
    <name type="scientific">uncultured marine group II/III euryarchaeote KM3_160_F12</name>
    <dbReference type="NCBI Taxonomy" id="1457912"/>
    <lineage>
        <taxon>Archaea</taxon>
        <taxon>Methanobacteriati</taxon>
        <taxon>Methanobacteriota</taxon>
        <taxon>environmental samples</taxon>
    </lineage>
</organism>
<evidence type="ECO:0000256" key="1">
    <source>
        <dbReference type="ARBA" id="ARBA00006601"/>
    </source>
</evidence>
<dbReference type="InterPro" id="IPR036291">
    <property type="entry name" value="NAD(P)-bd_dom_sf"/>
</dbReference>
<dbReference type="EC" id="1.1.1.22" evidence="4"/>
<dbReference type="Pfam" id="PF03721">
    <property type="entry name" value="UDPG_MGDP_dh_N"/>
    <property type="match status" value="1"/>
</dbReference>
<comment type="similarity">
    <text evidence="1">Belongs to the UDP-glucose/GDP-mannose dehydrogenase family.</text>
</comment>
<feature type="domain" description="UDP-glucose/GDP-mannose dehydrogenase dimerisation" evidence="2">
    <location>
        <begin position="167"/>
        <end position="264"/>
    </location>
</feature>
<evidence type="ECO:0000259" key="2">
    <source>
        <dbReference type="Pfam" id="PF00984"/>
    </source>
</evidence>
<dbReference type="Pfam" id="PF00984">
    <property type="entry name" value="UDPG_MGDP_dh"/>
    <property type="match status" value="1"/>
</dbReference>
<sequence>MTRRLREVMKVGIIGAGIVGGAIEHWFSDAHELFIHDPVRGTTLADVTDNVDMAYIAVPTPMSETDGSCDTSIVDATLDALPDGFTAVIKSTVVPGTTQRYHEQYPHLKIAYSPEFLVERRHLEDFGNQDILVCGTHHADVAERVFQQHREAGVLKREQTFQVTPTQAELVKYTKNTFYAMKVIFANQMYDICEALEEDWSTVADIITAEQAQPIGPTHLNPIFGLHRGFGGKCLPKDSNALRVLAEELGCKYDIFDALQTDNARLRGTLTGKPSDVETQDD</sequence>
<keyword evidence="4" id="KW-0560">Oxidoreductase</keyword>
<evidence type="ECO:0000259" key="3">
    <source>
        <dbReference type="Pfam" id="PF03721"/>
    </source>
</evidence>
<feature type="domain" description="UDP-glucose/GDP-mannose dehydrogenase N-terminal" evidence="3">
    <location>
        <begin position="46"/>
        <end position="142"/>
    </location>
</feature>
<dbReference type="InterPro" id="IPR008927">
    <property type="entry name" value="6-PGluconate_DH-like_C_sf"/>
</dbReference>
<dbReference type="AlphaFoldDB" id="A0A075GG95"/>
<dbReference type="GO" id="GO:0003979">
    <property type="term" value="F:UDP-glucose 6-dehydrogenase activity"/>
    <property type="evidence" value="ECO:0007669"/>
    <property type="project" value="UniProtKB-EC"/>
</dbReference>
<dbReference type="Gene3D" id="3.40.50.720">
    <property type="entry name" value="NAD(P)-binding Rossmann-like Domain"/>
    <property type="match status" value="2"/>
</dbReference>
<proteinExistence type="inferred from homology"/>
<dbReference type="SUPFAM" id="SSF51735">
    <property type="entry name" value="NAD(P)-binding Rossmann-fold domains"/>
    <property type="match status" value="1"/>
</dbReference>
<name>A0A075GG95_9EURY</name>
<accession>A0A075GG95</accession>
<dbReference type="InterPro" id="IPR014026">
    <property type="entry name" value="UDP-Glc/GDP-Man_DH_dimer"/>
</dbReference>
<dbReference type="GO" id="GO:0051287">
    <property type="term" value="F:NAD binding"/>
    <property type="evidence" value="ECO:0007669"/>
    <property type="project" value="InterPro"/>
</dbReference>
<gene>
    <name evidence="4" type="primary">UGDH</name>
    <name evidence="4" type="synonym">ugd</name>
</gene>
<evidence type="ECO:0000313" key="4">
    <source>
        <dbReference type="EMBL" id="AIF03051.1"/>
    </source>
</evidence>
<reference evidence="4" key="1">
    <citation type="journal article" date="2014" name="Genome Biol. Evol.">
        <title>Pangenome evidence for extensive interdomain horizontal transfer affecting lineage core and shell genes in uncultured planktonic thaumarchaeota and euryarchaeota.</title>
        <authorList>
            <person name="Deschamps P."/>
            <person name="Zivanovic Y."/>
            <person name="Moreira D."/>
            <person name="Rodriguez-Valera F."/>
            <person name="Lopez-Garcia P."/>
        </authorList>
    </citation>
    <scope>NUCLEOTIDE SEQUENCE</scope>
</reference>
<dbReference type="PANTHER" id="PTHR43750">
    <property type="entry name" value="UDP-GLUCOSE 6-DEHYDROGENASE TUAD"/>
    <property type="match status" value="1"/>
</dbReference>
<dbReference type="Gene3D" id="1.20.5.100">
    <property type="entry name" value="Cytochrome c1, transmembrane anchor, C-terminal"/>
    <property type="match status" value="1"/>
</dbReference>
<dbReference type="InterPro" id="IPR001732">
    <property type="entry name" value="UDP-Glc/GDP-Man_DH_N"/>
</dbReference>
<dbReference type="EMBL" id="KF900668">
    <property type="protein sequence ID" value="AIF03051.1"/>
    <property type="molecule type" value="Genomic_DNA"/>
</dbReference>
<protein>
    <submittedName>
        <fullName evidence="4">Nucleotide sugar dehydrogenase (UGDH, ugd)</fullName>
        <ecNumber evidence="4">1.1.1.22</ecNumber>
    </submittedName>
</protein>
<dbReference type="PANTHER" id="PTHR43750:SF1">
    <property type="entry name" value="GDP-MANNOSE 6-DEHYDROGENASE"/>
    <property type="match status" value="1"/>
</dbReference>
<dbReference type="SUPFAM" id="SSF48179">
    <property type="entry name" value="6-phosphogluconate dehydrogenase C-terminal domain-like"/>
    <property type="match status" value="1"/>
</dbReference>